<evidence type="ECO:0000256" key="1">
    <source>
        <dbReference type="SAM" id="MobiDB-lite"/>
    </source>
</evidence>
<evidence type="ECO:0000313" key="2">
    <source>
        <dbReference type="EMBL" id="OZS76564.1"/>
    </source>
</evidence>
<name>A0A264VZ13_PRORE</name>
<dbReference type="EMBL" id="NOWC01000001">
    <property type="protein sequence ID" value="OZS76564.1"/>
    <property type="molecule type" value="Genomic_DNA"/>
</dbReference>
<comment type="caution">
    <text evidence="2">The sequence shown here is derived from an EMBL/GenBank/DDBJ whole genome shotgun (WGS) entry which is preliminary data.</text>
</comment>
<dbReference type="Proteomes" id="UP000216001">
    <property type="component" value="Unassembled WGS sequence"/>
</dbReference>
<dbReference type="AlphaFoldDB" id="A0A264VZ13"/>
<protein>
    <recommendedName>
        <fullName evidence="4">YdgA family protein</fullName>
    </recommendedName>
</protein>
<proteinExistence type="predicted"/>
<accession>A0A264VZ13</accession>
<gene>
    <name evidence="2" type="ORF">CHI95_01675</name>
</gene>
<dbReference type="InterPro" id="IPR010352">
    <property type="entry name" value="DUF945"/>
</dbReference>
<evidence type="ECO:0008006" key="4">
    <source>
        <dbReference type="Google" id="ProtNLM"/>
    </source>
</evidence>
<feature type="region of interest" description="Disordered" evidence="1">
    <location>
        <begin position="521"/>
        <end position="551"/>
    </location>
</feature>
<sequence length="551" mass="60610">MFIMKKSLVAVGVIVALGAVWTGASWYTGSKVKDELDRVILKTNDFFAVNVPESGLNFKVENYEKGVFSSKADIVITSADSVSPEDSIVFKTNIDHGPFPLSQVAKFNLLPKLAATQIELANNATTKELFEATQGKPFIHGSAVIGYSKSIDTNLELIPVEYKKDDVSLSFSGSKFDVSTTSDLAAVDATLVTDNLVIGKKDNSESMTLKGLKLVSNVTKSQYGFYTGTQSFVIADTDFNIPETKFSFKDFKISSDTSITGEDVKGNISYSISDLKALEQNLGSGELTVAIEKLDAKALGKFVEQYNEALAQGLANGDPTEATERLAMEMMSTTLPELMKSKPVFTVSPFYWKNEAGQSSVDLNITFNKWNQDEITALAMSNKVDEAIKQLITSFDFNLKLNKPMMIESMTQAMILDQGVPVNAETKKEMKGMVTSEFEGVQQMLTSDMFSSPFEEMFMTDEERAEKAKQKKSPWMIDSENDLTMTIKFAGNDLTFNNDKYTLAEFLTKMKVMSNPEDALEYEAVPAPDAEPAPEMEVEPELAPQNAAPAN</sequence>
<dbReference type="STRING" id="587.RB151_023010"/>
<dbReference type="Pfam" id="PF06097">
    <property type="entry name" value="DUF945"/>
    <property type="match status" value="1"/>
</dbReference>
<reference evidence="2 3" key="1">
    <citation type="submission" date="2017-07" db="EMBL/GenBank/DDBJ databases">
        <title>blaIMP-27 on transferable plasmids in Proteus mirabilis and Providencia rettgeri.</title>
        <authorList>
            <person name="Potter R."/>
        </authorList>
    </citation>
    <scope>NUCLEOTIDE SEQUENCE [LARGE SCALE GENOMIC DNA]</scope>
    <source>
        <strain evidence="2 3">PR1</strain>
    </source>
</reference>
<evidence type="ECO:0000313" key="3">
    <source>
        <dbReference type="Proteomes" id="UP000216001"/>
    </source>
</evidence>
<organism evidence="2 3">
    <name type="scientific">Providencia rettgeri</name>
    <dbReference type="NCBI Taxonomy" id="587"/>
    <lineage>
        <taxon>Bacteria</taxon>
        <taxon>Pseudomonadati</taxon>
        <taxon>Pseudomonadota</taxon>
        <taxon>Gammaproteobacteria</taxon>
        <taxon>Enterobacterales</taxon>
        <taxon>Morganellaceae</taxon>
        <taxon>Providencia</taxon>
    </lineage>
</organism>